<dbReference type="InterPro" id="IPR054399">
    <property type="entry name" value="Fervidolysin-like_N_prodom"/>
</dbReference>
<dbReference type="SUPFAM" id="SSF52743">
    <property type="entry name" value="Subtilisin-like"/>
    <property type="match status" value="1"/>
</dbReference>
<reference evidence="15" key="1">
    <citation type="submission" date="2016-01" db="EMBL/GenBank/DDBJ databases">
        <title>Complete genome sequence of Microbulbifer sp. CCB-MM1, a halophile isolated from Matang Mangrove Forest, Perak.</title>
        <authorList>
            <person name="Moh T.H."/>
            <person name="Dinesh B."/>
            <person name="Lau N.-S."/>
            <person name="Go F."/>
            <person name="Alexander Chong S.-C."/>
        </authorList>
    </citation>
    <scope>NUCLEOTIDE SEQUENCE [LARGE SCALE GENOMIC DNA]</scope>
    <source>
        <strain evidence="15">CCB-MM1</strain>
    </source>
</reference>
<dbReference type="Pfam" id="PF22148">
    <property type="entry name" value="Fervidolysin_NPro-like"/>
    <property type="match status" value="1"/>
</dbReference>
<evidence type="ECO:0000256" key="7">
    <source>
        <dbReference type="ARBA" id="ARBA00022825"/>
    </source>
</evidence>
<sequence>MKFSDFLKGYRLALPVVTAVLFGSVITASIPVHAVEPSLSSATVEPPEVVTDRIIVKYKSSMPSANMAVMPQNAIDRVSQVAGHRLAHVRQLATGAQVLKLQQRTNRVELEAIINRLRQDPQVEYAEPDRIMQVMATPNDTYYNQQWHYFESTGGLNLPPAWDVTQGEGVVVGVIDTGYRPHADLAANILPGYDMISDTTVAQDGNGRDSDASDPGDWSPAGACGSGQPARDSSWHGTHVAGTIAAVTNNGTGVAGVAYKAKVVPIRALGRCGGYTSDIADGIIWGAGGSVSGVPSNPNPAQVLNLSLGGGGSCDTTTQNAINTARSLGTTVVVAAGNSNANAGNFSPASCSGVVTVASTNRAGGRAYYSNYGSVVDVAAPGGETSVSSNGVLSTLNSGSQGPGSDNYEFYQGTSMAAPHVAGAAALLYAVDGSLTPAEVESLLVDSARSFPAGCSGCGAGIVDAAAAVAAVSGDPGPGPGNGELQNGVPETNLSGNSGSELFFTLEVPAGASNLTFQISGGSGDADLYVQFGSAPTTSSYACRPYLNGNNETCSISNVQAGTYHVMLRGYTSFSGVTLVGSFDEDSGGSGASGWTESNLSGNSGAWQHFTLEVNPGMATLDVLMSGGSGDADLYVRFGSQPTTSSYDCRPYRWGNDESCSFSNPQSGTWYISIRGYDAYSGVTLEALASP</sequence>
<dbReference type="InterPro" id="IPR022398">
    <property type="entry name" value="Peptidase_S8_His-AS"/>
</dbReference>
<keyword evidence="5" id="KW-0732">Signal</keyword>
<dbReference type="InterPro" id="IPR015500">
    <property type="entry name" value="Peptidase_S8_subtilisin-rel"/>
</dbReference>
<dbReference type="STRING" id="1769779.AUP74_00820"/>
<keyword evidence="6 9" id="KW-0378">Hydrolase</keyword>
<feature type="region of interest" description="Disordered" evidence="10">
    <location>
        <begin position="200"/>
        <end position="236"/>
    </location>
</feature>
<proteinExistence type="inferred from homology"/>
<dbReference type="RefSeq" id="WP_069946441.1">
    <property type="nucleotide sequence ID" value="NZ_CP014143.1"/>
</dbReference>
<dbReference type="InterPro" id="IPR000209">
    <property type="entry name" value="Peptidase_S8/S53_dom"/>
</dbReference>
<gene>
    <name evidence="14" type="primary">bprV_1</name>
    <name evidence="14" type="ORF">AUP74_00820</name>
</gene>
<name>A0A1C9W583_9GAMM</name>
<dbReference type="PATRIC" id="fig|1769779.3.peg.838"/>
<evidence type="ECO:0000256" key="10">
    <source>
        <dbReference type="SAM" id="MobiDB-lite"/>
    </source>
</evidence>
<dbReference type="PROSITE" id="PS00138">
    <property type="entry name" value="SUBTILASE_SER"/>
    <property type="match status" value="1"/>
</dbReference>
<evidence type="ECO:0000256" key="5">
    <source>
        <dbReference type="ARBA" id="ARBA00022729"/>
    </source>
</evidence>
<evidence type="ECO:0000256" key="8">
    <source>
        <dbReference type="ARBA" id="ARBA00023145"/>
    </source>
</evidence>
<keyword evidence="15" id="KW-1185">Reference proteome</keyword>
<dbReference type="InterPro" id="IPR050131">
    <property type="entry name" value="Peptidase_S8_subtilisin-like"/>
</dbReference>
<dbReference type="KEGG" id="micc:AUP74_00820"/>
<dbReference type="Gene3D" id="2.60.120.380">
    <property type="match status" value="2"/>
</dbReference>
<dbReference type="InterPro" id="IPR034176">
    <property type="entry name" value="Peptidases_S8_13"/>
</dbReference>
<comment type="subcellular location">
    <subcellularLocation>
        <location evidence="1">Secreted</location>
    </subcellularLocation>
</comment>
<dbReference type="InterPro" id="IPR007280">
    <property type="entry name" value="Peptidase_C_arc/bac"/>
</dbReference>
<feature type="domain" description="Peptidase C-terminal archaeal/bacterial" evidence="12">
    <location>
        <begin position="610"/>
        <end position="676"/>
    </location>
</feature>
<keyword evidence="3" id="KW-0964">Secreted</keyword>
<evidence type="ECO:0000259" key="13">
    <source>
        <dbReference type="Pfam" id="PF22148"/>
    </source>
</evidence>
<organism evidence="14 15">
    <name type="scientific">Microbulbifer aggregans</name>
    <dbReference type="NCBI Taxonomy" id="1769779"/>
    <lineage>
        <taxon>Bacteria</taxon>
        <taxon>Pseudomonadati</taxon>
        <taxon>Pseudomonadota</taxon>
        <taxon>Gammaproteobacteria</taxon>
        <taxon>Cellvibrionales</taxon>
        <taxon>Microbulbiferaceae</taxon>
        <taxon>Microbulbifer</taxon>
    </lineage>
</organism>
<dbReference type="Gene3D" id="3.40.50.200">
    <property type="entry name" value="Peptidase S8/S53 domain"/>
    <property type="match status" value="1"/>
</dbReference>
<protein>
    <submittedName>
        <fullName evidence="14">Extracellular basic protease</fullName>
        <ecNumber evidence="14">3.4.21.-</ecNumber>
    </submittedName>
</protein>
<evidence type="ECO:0000256" key="4">
    <source>
        <dbReference type="ARBA" id="ARBA00022670"/>
    </source>
</evidence>
<evidence type="ECO:0000256" key="1">
    <source>
        <dbReference type="ARBA" id="ARBA00004613"/>
    </source>
</evidence>
<keyword evidence="8" id="KW-0865">Zymogen</keyword>
<dbReference type="PRINTS" id="PR00723">
    <property type="entry name" value="SUBTILISIN"/>
</dbReference>
<dbReference type="EMBL" id="CP014143">
    <property type="protein sequence ID" value="AOS96287.1"/>
    <property type="molecule type" value="Genomic_DNA"/>
</dbReference>
<evidence type="ECO:0000259" key="12">
    <source>
        <dbReference type="Pfam" id="PF04151"/>
    </source>
</evidence>
<dbReference type="PROSITE" id="PS51892">
    <property type="entry name" value="SUBTILASE"/>
    <property type="match status" value="1"/>
</dbReference>
<feature type="domain" description="Peptidase C-terminal archaeal/bacterial" evidence="12">
    <location>
        <begin position="503"/>
        <end position="570"/>
    </location>
</feature>
<evidence type="ECO:0000256" key="9">
    <source>
        <dbReference type="PROSITE-ProRule" id="PRU01240"/>
    </source>
</evidence>
<dbReference type="FunFam" id="2.60.120.380:FF:000013">
    <property type="entry name" value="Alkaline serine protease"/>
    <property type="match status" value="1"/>
</dbReference>
<feature type="active site" description="Charge relay system" evidence="9">
    <location>
        <position position="415"/>
    </location>
</feature>
<feature type="domain" description="Peptidase S8/S53" evidence="11">
    <location>
        <begin position="167"/>
        <end position="450"/>
    </location>
</feature>
<dbReference type="GO" id="GO:0004252">
    <property type="term" value="F:serine-type endopeptidase activity"/>
    <property type="evidence" value="ECO:0007669"/>
    <property type="project" value="UniProtKB-UniRule"/>
</dbReference>
<feature type="active site" description="Charge relay system" evidence="9">
    <location>
        <position position="236"/>
    </location>
</feature>
<dbReference type="GO" id="GO:0006508">
    <property type="term" value="P:proteolysis"/>
    <property type="evidence" value="ECO:0007669"/>
    <property type="project" value="UniProtKB-KW"/>
</dbReference>
<evidence type="ECO:0000256" key="3">
    <source>
        <dbReference type="ARBA" id="ARBA00022525"/>
    </source>
</evidence>
<dbReference type="EC" id="3.4.21.-" evidence="14"/>
<feature type="domain" description="Fervidolysin-like N-terminal prodomain" evidence="13">
    <location>
        <begin position="43"/>
        <end position="128"/>
    </location>
</feature>
<dbReference type="Proteomes" id="UP000095672">
    <property type="component" value="Chromosome"/>
</dbReference>
<evidence type="ECO:0000256" key="6">
    <source>
        <dbReference type="ARBA" id="ARBA00022801"/>
    </source>
</evidence>
<dbReference type="CDD" id="cd07496">
    <property type="entry name" value="Peptidases_S8_13"/>
    <property type="match status" value="1"/>
</dbReference>
<dbReference type="PANTHER" id="PTHR43806">
    <property type="entry name" value="PEPTIDASE S8"/>
    <property type="match status" value="1"/>
</dbReference>
<dbReference type="PROSITE" id="PS00137">
    <property type="entry name" value="SUBTILASE_HIS"/>
    <property type="match status" value="1"/>
</dbReference>
<evidence type="ECO:0000256" key="2">
    <source>
        <dbReference type="ARBA" id="ARBA00011073"/>
    </source>
</evidence>
<dbReference type="OrthoDB" id="9790784at2"/>
<dbReference type="PANTHER" id="PTHR43806:SF11">
    <property type="entry name" value="CEREVISIN-RELATED"/>
    <property type="match status" value="1"/>
</dbReference>
<dbReference type="InterPro" id="IPR036852">
    <property type="entry name" value="Peptidase_S8/S53_dom_sf"/>
</dbReference>
<keyword evidence="7 9" id="KW-0720">Serine protease</keyword>
<comment type="similarity">
    <text evidence="2 9">Belongs to the peptidase S8 family.</text>
</comment>
<dbReference type="FunFam" id="3.40.50.200:FF:000022">
    <property type="entry name" value="Extracellular protease"/>
    <property type="match status" value="1"/>
</dbReference>
<dbReference type="InterPro" id="IPR023828">
    <property type="entry name" value="Peptidase_S8_Ser-AS"/>
</dbReference>
<evidence type="ECO:0000259" key="11">
    <source>
        <dbReference type="Pfam" id="PF00082"/>
    </source>
</evidence>
<dbReference type="GO" id="GO:0005576">
    <property type="term" value="C:extracellular region"/>
    <property type="evidence" value="ECO:0007669"/>
    <property type="project" value="UniProtKB-SubCell"/>
</dbReference>
<accession>A0A1C9W583</accession>
<dbReference type="AlphaFoldDB" id="A0A1C9W583"/>
<dbReference type="Pfam" id="PF00082">
    <property type="entry name" value="Peptidase_S8"/>
    <property type="match status" value="1"/>
</dbReference>
<evidence type="ECO:0000313" key="15">
    <source>
        <dbReference type="Proteomes" id="UP000095672"/>
    </source>
</evidence>
<dbReference type="Pfam" id="PF04151">
    <property type="entry name" value="PPC"/>
    <property type="match status" value="2"/>
</dbReference>
<feature type="active site" description="Charge relay system" evidence="9">
    <location>
        <position position="176"/>
    </location>
</feature>
<keyword evidence="4 9" id="KW-0645">Protease</keyword>
<evidence type="ECO:0000313" key="14">
    <source>
        <dbReference type="EMBL" id="AOS96287.1"/>
    </source>
</evidence>